<dbReference type="InterPro" id="IPR025460">
    <property type="entry name" value="DUF4280"/>
</dbReference>
<sequence length="114" mass="12384">MPQLLTNGTQLKCNQGTTLSELKVTSQSFMQIEGKAQATEEDKQPNTNIKPFGQCRLKPSSGGYLPCMPAPTQWQDTSPFEIEGKKELLDSSTCPCSVGGTISVIKSAQNFVKE</sequence>
<reference evidence="1 2" key="1">
    <citation type="submission" date="2019-01" db="EMBL/GenBank/DDBJ databases">
        <title>Whole Genome of Ornithobacterium rhinotracheale FARPER-174b.</title>
        <authorList>
            <person name="Tataje-Lavanda L.A."/>
            <person name="Montalvan A."/>
            <person name="Montesinos R."/>
            <person name="Zimic M."/>
            <person name="Fernandez-Sanchez M."/>
            <person name="Fernandez-Diaz M."/>
        </authorList>
    </citation>
    <scope>NUCLEOTIDE SEQUENCE [LARGE SCALE GENOMIC DNA]</scope>
    <source>
        <strain evidence="1 2">FARPER-174b</strain>
    </source>
</reference>
<organism evidence="1 2">
    <name type="scientific">Ornithobacterium rhinotracheale</name>
    <dbReference type="NCBI Taxonomy" id="28251"/>
    <lineage>
        <taxon>Bacteria</taxon>
        <taxon>Pseudomonadati</taxon>
        <taxon>Bacteroidota</taxon>
        <taxon>Flavobacteriia</taxon>
        <taxon>Flavobacteriales</taxon>
        <taxon>Weeksellaceae</taxon>
        <taxon>Ornithobacterium</taxon>
    </lineage>
</organism>
<dbReference type="RefSeq" id="WP_128500756.1">
    <property type="nucleotide sequence ID" value="NZ_CP035107.1"/>
</dbReference>
<gene>
    <name evidence="1" type="ORF">EQP59_02210</name>
</gene>
<dbReference type="AlphaFoldDB" id="A0A3R5YV17"/>
<evidence type="ECO:0000313" key="2">
    <source>
        <dbReference type="Proteomes" id="UP000287701"/>
    </source>
</evidence>
<proteinExistence type="predicted"/>
<protein>
    <submittedName>
        <fullName evidence="1">DUF4280 domain-containing protein</fullName>
    </submittedName>
</protein>
<evidence type="ECO:0000313" key="1">
    <source>
        <dbReference type="EMBL" id="QAR30254.1"/>
    </source>
</evidence>
<dbReference type="OrthoDB" id="619618at2"/>
<dbReference type="Proteomes" id="UP000287701">
    <property type="component" value="Chromosome"/>
</dbReference>
<name>A0A3R5YV17_ORNRH</name>
<accession>A0A3R5YV17</accession>
<dbReference type="EMBL" id="CP035107">
    <property type="protein sequence ID" value="QAR30254.1"/>
    <property type="molecule type" value="Genomic_DNA"/>
</dbReference>
<dbReference type="Pfam" id="PF14107">
    <property type="entry name" value="DUF4280"/>
    <property type="match status" value="1"/>
</dbReference>